<reference evidence="1 2" key="1">
    <citation type="submission" date="2020-04" db="EMBL/GenBank/DDBJ databases">
        <title>Perkinsus olseni comparative genomics.</title>
        <authorList>
            <person name="Bogema D.R."/>
        </authorList>
    </citation>
    <scope>NUCLEOTIDE SEQUENCE [LARGE SCALE GENOMIC DNA]</scope>
    <source>
        <strain evidence="1 2">ATCC PRA-207</strain>
    </source>
</reference>
<protein>
    <submittedName>
        <fullName evidence="1">Uncharacterized protein</fullName>
    </submittedName>
</protein>
<evidence type="ECO:0000313" key="1">
    <source>
        <dbReference type="EMBL" id="KAF4722267.1"/>
    </source>
</evidence>
<accession>A0A7J6RNX9</accession>
<comment type="caution">
    <text evidence="1">The sequence shown here is derived from an EMBL/GenBank/DDBJ whole genome shotgun (WGS) entry which is preliminary data.</text>
</comment>
<dbReference type="AlphaFoldDB" id="A0A7J6RNX9"/>
<keyword evidence="2" id="KW-1185">Reference proteome</keyword>
<sequence length="239" mass="26047">SDVDFDGLRLGPITRHFATYGDFSSPSTALSWLRLFLDDATFTAKTAAAKVISIEVFRGVARHFGFICEEDKESDDSSTVVVKHLGVLIHHGSLISPVRVAPLSSLPEVSFGQLSEEALSGLDSASASAVDDFSHADALSFCGLEDLSDLSITPRKVDSWLRQFFDPMGLWLELVLRVRLLHRKLCSVASSPDAVVHDVALLTELVALYRALSTVPRVPRYLSGPFFITVDASKEIIAV</sequence>
<feature type="non-terminal residue" evidence="1">
    <location>
        <position position="239"/>
    </location>
</feature>
<feature type="non-terminal residue" evidence="1">
    <location>
        <position position="1"/>
    </location>
</feature>
<evidence type="ECO:0000313" key="2">
    <source>
        <dbReference type="Proteomes" id="UP000553632"/>
    </source>
</evidence>
<dbReference type="EMBL" id="JABANO010024207">
    <property type="protein sequence ID" value="KAF4722267.1"/>
    <property type="molecule type" value="Genomic_DNA"/>
</dbReference>
<gene>
    <name evidence="1" type="ORF">FOZ63_018627</name>
</gene>
<name>A0A7J6RNX9_PEROL</name>
<organism evidence="1 2">
    <name type="scientific">Perkinsus olseni</name>
    <name type="common">Perkinsus atlanticus</name>
    <dbReference type="NCBI Taxonomy" id="32597"/>
    <lineage>
        <taxon>Eukaryota</taxon>
        <taxon>Sar</taxon>
        <taxon>Alveolata</taxon>
        <taxon>Perkinsozoa</taxon>
        <taxon>Perkinsea</taxon>
        <taxon>Perkinsida</taxon>
        <taxon>Perkinsidae</taxon>
        <taxon>Perkinsus</taxon>
    </lineage>
</organism>
<dbReference type="Proteomes" id="UP000553632">
    <property type="component" value="Unassembled WGS sequence"/>
</dbReference>
<proteinExistence type="predicted"/>